<evidence type="ECO:0000256" key="8">
    <source>
        <dbReference type="ARBA" id="ARBA00023239"/>
    </source>
</evidence>
<protein>
    <recommendedName>
        <fullName evidence="10">3-isopropylmalate dehydratase small subunit</fullName>
        <ecNumber evidence="10">4.2.1.33</ecNumber>
    </recommendedName>
    <alternativeName>
        <fullName evidence="10">Alpha-IPM isomerase</fullName>
        <shortName evidence="10">IPMI</shortName>
    </alternativeName>
    <alternativeName>
        <fullName evidence="10">Isopropylmalate isomerase</fullName>
    </alternativeName>
</protein>
<accession>B8IA12</accession>
<dbReference type="HOGENOM" id="CLU_081378_0_3_5"/>
<gene>
    <name evidence="10" type="primary">leuD</name>
    <name evidence="12" type="ordered locus">Mnod_2260</name>
</gene>
<keyword evidence="13" id="KW-1185">Reference proteome</keyword>
<evidence type="ECO:0000256" key="10">
    <source>
        <dbReference type="HAMAP-Rule" id="MF_01031"/>
    </source>
</evidence>
<dbReference type="InterPro" id="IPR033940">
    <property type="entry name" value="IPMI_Swivel"/>
</dbReference>
<dbReference type="Gene3D" id="3.20.19.10">
    <property type="entry name" value="Aconitase, domain 4"/>
    <property type="match status" value="1"/>
</dbReference>
<dbReference type="SUPFAM" id="SSF52016">
    <property type="entry name" value="LeuD/IlvD-like"/>
    <property type="match status" value="1"/>
</dbReference>
<dbReference type="EMBL" id="CP001349">
    <property type="protein sequence ID" value="ACL57240.1"/>
    <property type="molecule type" value="Genomic_DNA"/>
</dbReference>
<dbReference type="GO" id="GO:0009098">
    <property type="term" value="P:L-leucine biosynthetic process"/>
    <property type="evidence" value="ECO:0007669"/>
    <property type="project" value="UniProtKB-UniRule"/>
</dbReference>
<keyword evidence="8 10" id="KW-0456">Lyase</keyword>
<comment type="catalytic activity">
    <reaction evidence="1 10">
        <text>(2R,3S)-3-isopropylmalate = (2S)-2-isopropylmalate</text>
        <dbReference type="Rhea" id="RHEA:32287"/>
        <dbReference type="ChEBI" id="CHEBI:1178"/>
        <dbReference type="ChEBI" id="CHEBI:35121"/>
        <dbReference type="EC" id="4.2.1.33"/>
    </reaction>
</comment>
<feature type="domain" description="Aconitase A/isopropylmalate dehydratase small subunit swivel" evidence="11">
    <location>
        <begin position="6"/>
        <end position="123"/>
    </location>
</feature>
<keyword evidence="7 10" id="KW-0028">Amino-acid biosynthesis</keyword>
<comment type="function">
    <text evidence="2 10">Catalyzes the isomerization between 2-isopropylmalate and 3-isopropylmalate, via the formation of 2-isopropylmaleate.</text>
</comment>
<comment type="subunit">
    <text evidence="5 10">Heterodimer of LeuC and LeuD.</text>
</comment>
<dbReference type="KEGG" id="mno:Mnod_2260"/>
<evidence type="ECO:0000313" key="12">
    <source>
        <dbReference type="EMBL" id="ACL57240.1"/>
    </source>
</evidence>
<dbReference type="HAMAP" id="MF_01031">
    <property type="entry name" value="LeuD_type1"/>
    <property type="match status" value="1"/>
</dbReference>
<dbReference type="PANTHER" id="PTHR43345:SF5">
    <property type="entry name" value="3-ISOPROPYLMALATE DEHYDRATASE SMALL SUBUNIT"/>
    <property type="match status" value="1"/>
</dbReference>
<evidence type="ECO:0000256" key="6">
    <source>
        <dbReference type="ARBA" id="ARBA00022430"/>
    </source>
</evidence>
<evidence type="ECO:0000256" key="2">
    <source>
        <dbReference type="ARBA" id="ARBA00002695"/>
    </source>
</evidence>
<dbReference type="Pfam" id="PF00694">
    <property type="entry name" value="Aconitase_C"/>
    <property type="match status" value="1"/>
</dbReference>
<evidence type="ECO:0000313" key="13">
    <source>
        <dbReference type="Proteomes" id="UP000008207"/>
    </source>
</evidence>
<dbReference type="STRING" id="460265.Mnod_2260"/>
<dbReference type="InterPro" id="IPR050075">
    <property type="entry name" value="LeuD"/>
</dbReference>
<name>B8IA12_METNO</name>
<dbReference type="InterPro" id="IPR015928">
    <property type="entry name" value="Aconitase/3IPM_dehydase_swvl"/>
</dbReference>
<evidence type="ECO:0000259" key="11">
    <source>
        <dbReference type="Pfam" id="PF00694"/>
    </source>
</evidence>
<organism evidence="12 13">
    <name type="scientific">Methylobacterium nodulans (strain LMG 21967 / CNCM I-2342 / ORS 2060)</name>
    <dbReference type="NCBI Taxonomy" id="460265"/>
    <lineage>
        <taxon>Bacteria</taxon>
        <taxon>Pseudomonadati</taxon>
        <taxon>Pseudomonadota</taxon>
        <taxon>Alphaproteobacteria</taxon>
        <taxon>Hyphomicrobiales</taxon>
        <taxon>Methylobacteriaceae</taxon>
        <taxon>Methylobacterium</taxon>
    </lineage>
</organism>
<evidence type="ECO:0000256" key="4">
    <source>
        <dbReference type="ARBA" id="ARBA00009845"/>
    </source>
</evidence>
<dbReference type="NCBIfam" id="NF002458">
    <property type="entry name" value="PRK01641.1"/>
    <property type="match status" value="1"/>
</dbReference>
<dbReference type="FunFam" id="3.20.19.10:FF:000003">
    <property type="entry name" value="3-isopropylmalate dehydratase small subunit"/>
    <property type="match status" value="1"/>
</dbReference>
<dbReference type="NCBIfam" id="TIGR00171">
    <property type="entry name" value="leuD"/>
    <property type="match status" value="1"/>
</dbReference>
<comment type="pathway">
    <text evidence="3 10">Amino-acid biosynthesis; L-leucine biosynthesis; L-leucine from 3-methyl-2-oxobutanoate: step 2/4.</text>
</comment>
<evidence type="ECO:0000256" key="9">
    <source>
        <dbReference type="ARBA" id="ARBA00023304"/>
    </source>
</evidence>
<dbReference type="RefSeq" id="WP_015928921.1">
    <property type="nucleotide sequence ID" value="NC_011894.1"/>
</dbReference>
<dbReference type="InterPro" id="IPR004431">
    <property type="entry name" value="3-IsopropMal_deHydase_ssu"/>
</dbReference>
<dbReference type="UniPathway" id="UPA00048">
    <property type="reaction ID" value="UER00071"/>
</dbReference>
<dbReference type="GO" id="GO:0003861">
    <property type="term" value="F:3-isopropylmalate dehydratase activity"/>
    <property type="evidence" value="ECO:0007669"/>
    <property type="project" value="UniProtKB-UniRule"/>
</dbReference>
<keyword evidence="9 10" id="KW-0100">Branched-chain amino acid biosynthesis</keyword>
<dbReference type="AlphaFoldDB" id="B8IA12"/>
<keyword evidence="6 10" id="KW-0432">Leucine biosynthesis</keyword>
<dbReference type="EC" id="4.2.1.33" evidence="10"/>
<evidence type="ECO:0000256" key="7">
    <source>
        <dbReference type="ARBA" id="ARBA00022605"/>
    </source>
</evidence>
<dbReference type="InterPro" id="IPR000573">
    <property type="entry name" value="AconitaseA/IPMdHydase_ssu_swvl"/>
</dbReference>
<dbReference type="eggNOG" id="COG0066">
    <property type="taxonomic scope" value="Bacteria"/>
</dbReference>
<evidence type="ECO:0000256" key="3">
    <source>
        <dbReference type="ARBA" id="ARBA00004729"/>
    </source>
</evidence>
<dbReference type="Proteomes" id="UP000008207">
    <property type="component" value="Chromosome"/>
</dbReference>
<sequence>MERLDRLESPALPVAIVNCDTDQILPAQYLQKLRSENFGPFLFRQLRFRDDGSEVEDFVLNRAPYRAARVLVADRNFACGSSREHAVWALYDYGFRVVIAPSFGDIFFANSLKNGLLPIVLPQQVVSAELEALARNPGAMIAVDLPEQTVRLSGGAIHSFEVNAFAKRCLLSGLDELGYTLAHSDEIDAFEARYESGR</sequence>
<evidence type="ECO:0000256" key="5">
    <source>
        <dbReference type="ARBA" id="ARBA00011271"/>
    </source>
</evidence>
<reference evidence="12 13" key="1">
    <citation type="submission" date="2009-01" db="EMBL/GenBank/DDBJ databases">
        <title>Complete sequence of chromosome of Methylobacterium nodulans ORS 2060.</title>
        <authorList>
            <consortium name="US DOE Joint Genome Institute"/>
            <person name="Lucas S."/>
            <person name="Copeland A."/>
            <person name="Lapidus A."/>
            <person name="Glavina del Rio T."/>
            <person name="Dalin E."/>
            <person name="Tice H."/>
            <person name="Bruce D."/>
            <person name="Goodwin L."/>
            <person name="Pitluck S."/>
            <person name="Sims D."/>
            <person name="Brettin T."/>
            <person name="Detter J.C."/>
            <person name="Han C."/>
            <person name="Larimer F."/>
            <person name="Land M."/>
            <person name="Hauser L."/>
            <person name="Kyrpides N."/>
            <person name="Ivanova N."/>
            <person name="Marx C.J."/>
            <person name="Richardson P."/>
        </authorList>
    </citation>
    <scope>NUCLEOTIDE SEQUENCE [LARGE SCALE GENOMIC DNA]</scope>
    <source>
        <strain evidence="13">LMG 21967 / CNCM I-2342 / ORS 2060</strain>
    </source>
</reference>
<dbReference type="PANTHER" id="PTHR43345">
    <property type="entry name" value="3-ISOPROPYLMALATE DEHYDRATASE SMALL SUBUNIT 2-RELATED-RELATED"/>
    <property type="match status" value="1"/>
</dbReference>
<comment type="similarity">
    <text evidence="4 10">Belongs to the LeuD family. LeuD type 1 subfamily.</text>
</comment>
<dbReference type="GO" id="GO:0009316">
    <property type="term" value="C:3-isopropylmalate dehydratase complex"/>
    <property type="evidence" value="ECO:0007669"/>
    <property type="project" value="InterPro"/>
</dbReference>
<dbReference type="OrthoDB" id="9777465at2"/>
<dbReference type="CDD" id="cd01577">
    <property type="entry name" value="IPMI_Swivel"/>
    <property type="match status" value="1"/>
</dbReference>
<proteinExistence type="inferred from homology"/>
<evidence type="ECO:0000256" key="1">
    <source>
        <dbReference type="ARBA" id="ARBA00000491"/>
    </source>
</evidence>